<proteinExistence type="predicted"/>
<dbReference type="EMBL" id="KQ976719">
    <property type="protein sequence ID" value="KYM76730.1"/>
    <property type="molecule type" value="Genomic_DNA"/>
</dbReference>
<accession>A0A151HYT2</accession>
<name>A0A151HYT2_9HYME</name>
<dbReference type="Proteomes" id="UP000078540">
    <property type="component" value="Unassembled WGS sequence"/>
</dbReference>
<gene>
    <name evidence="1" type="ORF">ALC53_12825</name>
</gene>
<organism evidence="1 2">
    <name type="scientific">Atta colombica</name>
    <dbReference type="NCBI Taxonomy" id="520822"/>
    <lineage>
        <taxon>Eukaryota</taxon>
        <taxon>Metazoa</taxon>
        <taxon>Ecdysozoa</taxon>
        <taxon>Arthropoda</taxon>
        <taxon>Hexapoda</taxon>
        <taxon>Insecta</taxon>
        <taxon>Pterygota</taxon>
        <taxon>Neoptera</taxon>
        <taxon>Endopterygota</taxon>
        <taxon>Hymenoptera</taxon>
        <taxon>Apocrita</taxon>
        <taxon>Aculeata</taxon>
        <taxon>Formicoidea</taxon>
        <taxon>Formicidae</taxon>
        <taxon>Myrmicinae</taxon>
        <taxon>Atta</taxon>
    </lineage>
</organism>
<evidence type="ECO:0000313" key="2">
    <source>
        <dbReference type="Proteomes" id="UP000078540"/>
    </source>
</evidence>
<evidence type="ECO:0000313" key="1">
    <source>
        <dbReference type="EMBL" id="KYM76730.1"/>
    </source>
</evidence>
<keyword evidence="2" id="KW-1185">Reference proteome</keyword>
<sequence length="66" mass="7865">MVKRNRYRASRKKRAKIEVLKKKGIPIIVKIQSGIFISEKARAQLNKAIRLQLLDRSFSQRSLWWI</sequence>
<dbReference type="AlphaFoldDB" id="A0A151HYT2"/>
<reference evidence="1 2" key="1">
    <citation type="submission" date="2015-09" db="EMBL/GenBank/DDBJ databases">
        <title>Atta colombica WGS genome.</title>
        <authorList>
            <person name="Nygaard S."/>
            <person name="Hu H."/>
            <person name="Boomsma J."/>
            <person name="Zhang G."/>
        </authorList>
    </citation>
    <scope>NUCLEOTIDE SEQUENCE [LARGE SCALE GENOMIC DNA]</scope>
    <source>
        <strain evidence="1">Treedump-2</strain>
        <tissue evidence="1">Whole body</tissue>
    </source>
</reference>
<protein>
    <submittedName>
        <fullName evidence="1">Uncharacterized protein</fullName>
    </submittedName>
</protein>